<protein>
    <submittedName>
        <fullName evidence="1">Uncharacterized protein</fullName>
    </submittedName>
</protein>
<gene>
    <name evidence="1" type="ORF">FHR23_000593</name>
</gene>
<comment type="caution">
    <text evidence="1">The sequence shown here is derived from an EMBL/GenBank/DDBJ whole genome shotgun (WGS) entry which is preliminary data.</text>
</comment>
<reference evidence="1 2" key="1">
    <citation type="submission" date="2020-08" db="EMBL/GenBank/DDBJ databases">
        <title>Genomic Encyclopedia of Type Strains, Phase IV (KMG-IV): sequencing the most valuable type-strain genomes for metagenomic binning, comparative biology and taxonomic classification.</title>
        <authorList>
            <person name="Goeker M."/>
        </authorList>
    </citation>
    <scope>NUCLEOTIDE SEQUENCE [LARGE SCALE GENOMIC DNA]</scope>
    <source>
        <strain evidence="1 2">DSM 27203</strain>
    </source>
</reference>
<dbReference type="Proteomes" id="UP000554342">
    <property type="component" value="Unassembled WGS sequence"/>
</dbReference>
<accession>A0A840YVV8</accession>
<organism evidence="1 2">
    <name type="scientific">Stakelama sediminis</name>
    <dbReference type="NCBI Taxonomy" id="463200"/>
    <lineage>
        <taxon>Bacteria</taxon>
        <taxon>Pseudomonadati</taxon>
        <taxon>Pseudomonadota</taxon>
        <taxon>Alphaproteobacteria</taxon>
        <taxon>Sphingomonadales</taxon>
        <taxon>Sphingomonadaceae</taxon>
        <taxon>Stakelama</taxon>
    </lineage>
</organism>
<keyword evidence="2" id="KW-1185">Reference proteome</keyword>
<name>A0A840YVV8_9SPHN</name>
<evidence type="ECO:0000313" key="2">
    <source>
        <dbReference type="Proteomes" id="UP000554342"/>
    </source>
</evidence>
<evidence type="ECO:0000313" key="1">
    <source>
        <dbReference type="EMBL" id="MBB5717686.1"/>
    </source>
</evidence>
<dbReference type="EMBL" id="JACIJI010000001">
    <property type="protein sequence ID" value="MBB5717686.1"/>
    <property type="molecule type" value="Genomic_DNA"/>
</dbReference>
<dbReference type="RefSeq" id="WP_184001421.1">
    <property type="nucleotide sequence ID" value="NZ_BAABIF010000004.1"/>
</dbReference>
<proteinExistence type="predicted"/>
<sequence>MPRPSPWTDALTARFCEALRVQGEVRAAARAVGVTAASAYRRRARDPGFAARWDAALAEAKAARCAGRSADAAAARRLLPQYRMRHDGWTAARQKLFLRALSETGCVRDACKRARISSTSAYRIRKSSPAFARAWTRALAKAQPTIEQAAYDRAVTGWDEPIVSGGKVVAQRRRYSDSLLRLLLLREEAGDAGAGADAAPAPAGEAQGAALRVPDFTTGMWGDLIAPDGSVADPRSPVAQAWLAAQAVRQGNAGDCDGSGWWAWDTRQDCVVYESQIEAKREVLRRLDRLAAGEARAGGADAAASDPPPG</sequence>
<dbReference type="AlphaFoldDB" id="A0A840YVV8"/>